<sequence length="79" mass="8070">VKITVKMVAIRPPAPPETERALELPEGATVADALAGLGLQKPDGHATLLNDDSVPAGTRAGTPLKANDILTVFPPIHGG</sequence>
<dbReference type="AlphaFoldDB" id="A0A382VB34"/>
<dbReference type="CDD" id="cd17040">
    <property type="entry name" value="Ubl_MoaD_like"/>
    <property type="match status" value="1"/>
</dbReference>
<dbReference type="InterPro" id="IPR016155">
    <property type="entry name" value="Mopterin_synth/thiamin_S_b"/>
</dbReference>
<accession>A0A382VB34</accession>
<name>A0A382VB34_9ZZZZ</name>
<dbReference type="SUPFAM" id="SSF54285">
    <property type="entry name" value="MoaD/ThiS"/>
    <property type="match status" value="1"/>
</dbReference>
<dbReference type="Gene3D" id="3.10.20.30">
    <property type="match status" value="1"/>
</dbReference>
<dbReference type="EMBL" id="UINC01150575">
    <property type="protein sequence ID" value="SVD43699.1"/>
    <property type="molecule type" value="Genomic_DNA"/>
</dbReference>
<evidence type="ECO:0000313" key="1">
    <source>
        <dbReference type="EMBL" id="SVD43699.1"/>
    </source>
</evidence>
<organism evidence="1">
    <name type="scientific">marine metagenome</name>
    <dbReference type="NCBI Taxonomy" id="408172"/>
    <lineage>
        <taxon>unclassified sequences</taxon>
        <taxon>metagenomes</taxon>
        <taxon>ecological metagenomes</taxon>
    </lineage>
</organism>
<feature type="non-terminal residue" evidence="1">
    <location>
        <position position="1"/>
    </location>
</feature>
<dbReference type="InterPro" id="IPR003749">
    <property type="entry name" value="ThiS/MoaD-like"/>
</dbReference>
<proteinExistence type="predicted"/>
<reference evidence="1" key="1">
    <citation type="submission" date="2018-05" db="EMBL/GenBank/DDBJ databases">
        <authorList>
            <person name="Lanie J.A."/>
            <person name="Ng W.-L."/>
            <person name="Kazmierczak K.M."/>
            <person name="Andrzejewski T.M."/>
            <person name="Davidsen T.M."/>
            <person name="Wayne K.J."/>
            <person name="Tettelin H."/>
            <person name="Glass J.I."/>
            <person name="Rusch D."/>
            <person name="Podicherti R."/>
            <person name="Tsui H.-C.T."/>
            <person name="Winkler M.E."/>
        </authorList>
    </citation>
    <scope>NUCLEOTIDE SEQUENCE</scope>
</reference>
<protein>
    <recommendedName>
        <fullName evidence="2">Ubiquitin Mut7-C domain-containing protein</fullName>
    </recommendedName>
</protein>
<dbReference type="InterPro" id="IPR012675">
    <property type="entry name" value="Beta-grasp_dom_sf"/>
</dbReference>
<gene>
    <name evidence="1" type="ORF">METZ01_LOCUS396553</name>
</gene>
<dbReference type="Pfam" id="PF02597">
    <property type="entry name" value="ThiS"/>
    <property type="match status" value="1"/>
</dbReference>
<evidence type="ECO:0008006" key="2">
    <source>
        <dbReference type="Google" id="ProtNLM"/>
    </source>
</evidence>